<dbReference type="CDD" id="cd07185">
    <property type="entry name" value="OmpA_C-like"/>
    <property type="match status" value="1"/>
</dbReference>
<dbReference type="PROSITE" id="PS51123">
    <property type="entry name" value="OMPA_2"/>
    <property type="match status" value="1"/>
</dbReference>
<protein>
    <submittedName>
        <fullName evidence="5">Type VI secretion system protein TssL</fullName>
    </submittedName>
</protein>
<feature type="domain" description="OmpA-like" evidence="4">
    <location>
        <begin position="379"/>
        <end position="499"/>
    </location>
</feature>
<dbReference type="AlphaFoldDB" id="A0A418WE53"/>
<dbReference type="NCBIfam" id="NF038228">
    <property type="entry name" value="IcmH_DotU_IVB"/>
    <property type="match status" value="1"/>
</dbReference>
<dbReference type="Gene3D" id="3.30.1330.60">
    <property type="entry name" value="OmpA-like domain"/>
    <property type="match status" value="1"/>
</dbReference>
<dbReference type="PANTHER" id="PTHR38033">
    <property type="entry name" value="MEMBRANE PROTEIN-RELATED"/>
    <property type="match status" value="1"/>
</dbReference>
<organism evidence="5 6">
    <name type="scientific">Oleomonas cavernae</name>
    <dbReference type="NCBI Taxonomy" id="2320859"/>
    <lineage>
        <taxon>Bacteria</taxon>
        <taxon>Pseudomonadati</taxon>
        <taxon>Pseudomonadota</taxon>
        <taxon>Alphaproteobacteria</taxon>
        <taxon>Acetobacterales</taxon>
        <taxon>Acetobacteraceae</taxon>
        <taxon>Oleomonas</taxon>
    </lineage>
</organism>
<gene>
    <name evidence="5" type="ORF">D3874_15850</name>
</gene>
<keyword evidence="1 3" id="KW-0472">Membrane</keyword>
<dbReference type="EMBL" id="QYUK01000011">
    <property type="protein sequence ID" value="RJF88303.1"/>
    <property type="molecule type" value="Genomic_DNA"/>
</dbReference>
<dbReference type="InterPro" id="IPR017732">
    <property type="entry name" value="T4/T6SS_DotU"/>
</dbReference>
<keyword evidence="3" id="KW-0812">Transmembrane</keyword>
<dbReference type="InterPro" id="IPR006665">
    <property type="entry name" value="OmpA-like"/>
</dbReference>
<comment type="caution">
    <text evidence="5">The sequence shown here is derived from an EMBL/GenBank/DDBJ whole genome shotgun (WGS) entry which is preliminary data.</text>
</comment>
<dbReference type="SUPFAM" id="SSF103088">
    <property type="entry name" value="OmpA-like"/>
    <property type="match status" value="1"/>
</dbReference>
<dbReference type="PRINTS" id="PR01023">
    <property type="entry name" value="NAFLGMOTY"/>
</dbReference>
<keyword evidence="3" id="KW-1133">Transmembrane helix</keyword>
<keyword evidence="6" id="KW-1185">Reference proteome</keyword>
<feature type="compositionally biased region" description="Low complexity" evidence="2">
    <location>
        <begin position="67"/>
        <end position="83"/>
    </location>
</feature>
<accession>A0A418WE53</accession>
<evidence type="ECO:0000259" key="4">
    <source>
        <dbReference type="PROSITE" id="PS51123"/>
    </source>
</evidence>
<feature type="compositionally biased region" description="Pro residues" evidence="2">
    <location>
        <begin position="336"/>
        <end position="348"/>
    </location>
</feature>
<dbReference type="NCBIfam" id="TIGR03349">
    <property type="entry name" value="IV_VI_DotU"/>
    <property type="match status" value="1"/>
</dbReference>
<feature type="region of interest" description="Disordered" evidence="2">
    <location>
        <begin position="329"/>
        <end position="350"/>
    </location>
</feature>
<dbReference type="GO" id="GO:0016020">
    <property type="term" value="C:membrane"/>
    <property type="evidence" value="ECO:0007669"/>
    <property type="project" value="UniProtKB-UniRule"/>
</dbReference>
<dbReference type="OrthoDB" id="345640at2"/>
<dbReference type="Pfam" id="PF09850">
    <property type="entry name" value="DotU"/>
    <property type="match status" value="1"/>
</dbReference>
<evidence type="ECO:0000256" key="2">
    <source>
        <dbReference type="SAM" id="MobiDB-lite"/>
    </source>
</evidence>
<dbReference type="PANTHER" id="PTHR38033:SF1">
    <property type="entry name" value="DOTU FAMILY TYPE IV_VI SECRETION SYSTEM PROTEIN"/>
    <property type="match status" value="1"/>
</dbReference>
<dbReference type="Gene3D" id="1.25.40.590">
    <property type="entry name" value="Type IV / VI secretion system, DotU"/>
    <property type="match status" value="1"/>
</dbReference>
<name>A0A418WE53_9PROT</name>
<evidence type="ECO:0000256" key="1">
    <source>
        <dbReference type="PROSITE-ProRule" id="PRU00473"/>
    </source>
</evidence>
<feature type="transmembrane region" description="Helical" evidence="3">
    <location>
        <begin position="287"/>
        <end position="308"/>
    </location>
</feature>
<evidence type="ECO:0000313" key="6">
    <source>
        <dbReference type="Proteomes" id="UP000284605"/>
    </source>
</evidence>
<sequence>MADKDNPFAEPGDEERTQIQPMPGGRQPDTVAPQTPRPGVPPQQPYQQQPYPPQPGGRPMPGGGAPLAGRGAPLAGGPMAGAPGAPPPADPDAPREVVATGMNPLVAAASPVLGLCTRVRGAARQSDVDGLHARTIDAIRQFEVGARQTGLQPDALSAAHYALCATIDDLVLSTPWGGHGAWARRSMISIFHNEVTGGERFYDILRRCERDPGRFIDVLELMYVCLSLGFEGEMRVLPRGASEHAKIREGLYALIRRIRGEVEPEVSPHWKGLDASDATIRGAIPPWVIAAGALLFLGLSYFGLSFVLNGQTDRALASIAEMSPTAPTRIVRPEPVRPPPPPPPPPPANVESRAEVIARFLEPEIREGIVEVVETAQAIRVTLRSAKARGMFASAKADLLEAYVPIVDRVAKALATEPGDIIIEGHTDADRLTRPPYNNNYNLSRARAEGVRDILVGHGVDAARITIIGKGPDQPVAPNDTPENKERNRRIEIILKKVQQE</sequence>
<feature type="region of interest" description="Disordered" evidence="2">
    <location>
        <begin position="470"/>
        <end position="490"/>
    </location>
</feature>
<feature type="region of interest" description="Disordered" evidence="2">
    <location>
        <begin position="1"/>
        <end position="96"/>
    </location>
</feature>
<reference evidence="5 6" key="1">
    <citation type="submission" date="2018-09" db="EMBL/GenBank/DDBJ databases">
        <authorList>
            <person name="Zhu H."/>
        </authorList>
    </citation>
    <scope>NUCLEOTIDE SEQUENCE [LARGE SCALE GENOMIC DNA]</scope>
    <source>
        <strain evidence="5 6">K1W22B-8</strain>
    </source>
</reference>
<proteinExistence type="predicted"/>
<dbReference type="InterPro" id="IPR036737">
    <property type="entry name" value="OmpA-like_sf"/>
</dbReference>
<dbReference type="InterPro" id="IPR038522">
    <property type="entry name" value="T4/T6SS_DotU_sf"/>
</dbReference>
<evidence type="ECO:0000313" key="5">
    <source>
        <dbReference type="EMBL" id="RJF88303.1"/>
    </source>
</evidence>
<feature type="compositionally biased region" description="Pro residues" evidence="2">
    <location>
        <begin position="35"/>
        <end position="58"/>
    </location>
</feature>
<dbReference type="Pfam" id="PF00691">
    <property type="entry name" value="OmpA"/>
    <property type="match status" value="1"/>
</dbReference>
<evidence type="ECO:0000256" key="3">
    <source>
        <dbReference type="SAM" id="Phobius"/>
    </source>
</evidence>
<dbReference type="Proteomes" id="UP000284605">
    <property type="component" value="Unassembled WGS sequence"/>
</dbReference>
<dbReference type="RefSeq" id="WP_119778939.1">
    <property type="nucleotide sequence ID" value="NZ_QYUK01000011.1"/>
</dbReference>